<feature type="domain" description="KIB1-4 beta-propeller" evidence="2">
    <location>
        <begin position="6"/>
        <end position="149"/>
    </location>
</feature>
<evidence type="ECO:0000259" key="2">
    <source>
        <dbReference type="Pfam" id="PF03478"/>
    </source>
</evidence>
<dbReference type="InterPro" id="IPR005174">
    <property type="entry name" value="KIB1-4_b-propeller"/>
</dbReference>
<accession>A0A8K0MSQ0</accession>
<gene>
    <name evidence="3" type="ORF">FNV43_RR00758</name>
</gene>
<dbReference type="PANTHER" id="PTHR44259:SF93">
    <property type="entry name" value="PROTEIN, PUTATIVE (DUF295)-RELATED"/>
    <property type="match status" value="1"/>
</dbReference>
<keyword evidence="1" id="KW-0812">Transmembrane</keyword>
<organism evidence="3 4">
    <name type="scientific">Rhamnella rubrinervis</name>
    <dbReference type="NCBI Taxonomy" id="2594499"/>
    <lineage>
        <taxon>Eukaryota</taxon>
        <taxon>Viridiplantae</taxon>
        <taxon>Streptophyta</taxon>
        <taxon>Embryophyta</taxon>
        <taxon>Tracheophyta</taxon>
        <taxon>Spermatophyta</taxon>
        <taxon>Magnoliopsida</taxon>
        <taxon>eudicotyledons</taxon>
        <taxon>Gunneridae</taxon>
        <taxon>Pentapetalae</taxon>
        <taxon>rosids</taxon>
        <taxon>fabids</taxon>
        <taxon>Rosales</taxon>
        <taxon>Rhamnaceae</taxon>
        <taxon>rhamnoid group</taxon>
        <taxon>Rhamneae</taxon>
        <taxon>Rhamnella</taxon>
    </lineage>
</organism>
<comment type="caution">
    <text evidence="3">The sequence shown here is derived from an EMBL/GenBank/DDBJ whole genome shotgun (WGS) entry which is preliminary data.</text>
</comment>
<dbReference type="InterPro" id="IPR050942">
    <property type="entry name" value="F-box_BR-signaling"/>
</dbReference>
<evidence type="ECO:0000256" key="1">
    <source>
        <dbReference type="SAM" id="Phobius"/>
    </source>
</evidence>
<reference evidence="3" key="1">
    <citation type="submission" date="2020-03" db="EMBL/GenBank/DDBJ databases">
        <title>A high-quality chromosome-level genome assembly of a woody plant with both climbing and erect habits, Rhamnella rubrinervis.</title>
        <authorList>
            <person name="Lu Z."/>
            <person name="Yang Y."/>
            <person name="Zhu X."/>
            <person name="Sun Y."/>
        </authorList>
    </citation>
    <scope>NUCLEOTIDE SEQUENCE</scope>
    <source>
        <strain evidence="3">BYM</strain>
        <tissue evidence="3">Leaf</tissue>
    </source>
</reference>
<feature type="transmembrane region" description="Helical" evidence="1">
    <location>
        <begin position="177"/>
        <end position="196"/>
    </location>
</feature>
<name>A0A8K0MSQ0_9ROSA</name>
<evidence type="ECO:0000313" key="3">
    <source>
        <dbReference type="EMBL" id="KAF3456110.1"/>
    </source>
</evidence>
<dbReference type="AlphaFoldDB" id="A0A8K0MSQ0"/>
<sequence length="204" mass="22665">MFPLIYYHDITFYKDRMLGVTKRGGILSMEVVKGDESSKIKISKIAPELKVKSSVDRYFAETTDGHLLMVYRYHNNDSYHNSAYEIYKLIIDSNGKLECVPIANLGGESLFLGQRSCGVSVLASNYPGCLPNRIYSGVNCIDGLELDDHHLQVEVFNLEDKSVATSCFPAGCFGSDFPIWLVILCIIGVVVLLVSLDSASFTFL</sequence>
<keyword evidence="4" id="KW-1185">Reference proteome</keyword>
<dbReference type="Proteomes" id="UP000796880">
    <property type="component" value="Unassembled WGS sequence"/>
</dbReference>
<evidence type="ECO:0000313" key="4">
    <source>
        <dbReference type="Proteomes" id="UP000796880"/>
    </source>
</evidence>
<keyword evidence="1" id="KW-1133">Transmembrane helix</keyword>
<dbReference type="PANTHER" id="PTHR44259">
    <property type="entry name" value="OS07G0183000 PROTEIN-RELATED"/>
    <property type="match status" value="1"/>
</dbReference>
<dbReference type="OrthoDB" id="1219048at2759"/>
<dbReference type="Pfam" id="PF03478">
    <property type="entry name" value="Beta-prop_KIB1-4"/>
    <property type="match status" value="1"/>
</dbReference>
<protein>
    <recommendedName>
        <fullName evidence="2">KIB1-4 beta-propeller domain-containing protein</fullName>
    </recommendedName>
</protein>
<dbReference type="EMBL" id="VOIH02000001">
    <property type="protein sequence ID" value="KAF3456110.1"/>
    <property type="molecule type" value="Genomic_DNA"/>
</dbReference>
<keyword evidence="1" id="KW-0472">Membrane</keyword>
<proteinExistence type="predicted"/>